<accession>A0A1I6R562</accession>
<feature type="compositionally biased region" description="Low complexity" evidence="1">
    <location>
        <begin position="110"/>
        <end position="125"/>
    </location>
</feature>
<reference evidence="2 3" key="1">
    <citation type="submission" date="2016-10" db="EMBL/GenBank/DDBJ databases">
        <authorList>
            <person name="de Groot N.N."/>
        </authorList>
    </citation>
    <scope>NUCLEOTIDE SEQUENCE [LARGE SCALE GENOMIC DNA]</scope>
    <source>
        <strain evidence="2 3">DSM 22789</strain>
    </source>
</reference>
<dbReference type="STRING" id="683125.SAMN05660206_103103"/>
<dbReference type="InterPro" id="IPR005901">
    <property type="entry name" value="GLPGLI"/>
</dbReference>
<sequence length="290" mass="33947">MEMKYLKLMTKNILIYIALFFGSVSETIAQHAYFPMKGTIMFDREVYTRARIRELMQEHSDNRNPRIVMRHEGNINEIPEKTVSQFLLQFDEDETLMQPYEQEENTTATPNRPIRSSGSRNRNIRQGINRSSQQGKIYYQNIKTQEAEIALELDEKYLLQDSLQNITWRFTDEYRNIAGYECRRVNGATPDSLYIVAFYTDQIPLSAGPVLTHGLPGMILGLAIPEMHINYWATKVDFSVENVPKQWRDKKNKILTTEQFFESLNNNRIFGGSGSDPRQRRRNLLENLIY</sequence>
<dbReference type="NCBIfam" id="TIGR01200">
    <property type="entry name" value="GLPGLI"/>
    <property type="match status" value="1"/>
</dbReference>
<organism evidence="2 3">
    <name type="scientific">Sphingobacterium wenxiniae</name>
    <dbReference type="NCBI Taxonomy" id="683125"/>
    <lineage>
        <taxon>Bacteria</taxon>
        <taxon>Pseudomonadati</taxon>
        <taxon>Bacteroidota</taxon>
        <taxon>Sphingobacteriia</taxon>
        <taxon>Sphingobacteriales</taxon>
        <taxon>Sphingobacteriaceae</taxon>
        <taxon>Sphingobacterium</taxon>
    </lineage>
</organism>
<proteinExistence type="predicted"/>
<dbReference type="Proteomes" id="UP000198785">
    <property type="component" value="Unassembled WGS sequence"/>
</dbReference>
<dbReference type="OrthoDB" id="1440774at2"/>
<evidence type="ECO:0000313" key="3">
    <source>
        <dbReference type="Proteomes" id="UP000198785"/>
    </source>
</evidence>
<protein>
    <submittedName>
        <fullName evidence="2">GLPGLI family protein</fullName>
    </submittedName>
</protein>
<evidence type="ECO:0000256" key="1">
    <source>
        <dbReference type="SAM" id="MobiDB-lite"/>
    </source>
</evidence>
<feature type="region of interest" description="Disordered" evidence="1">
    <location>
        <begin position="100"/>
        <end position="127"/>
    </location>
</feature>
<evidence type="ECO:0000313" key="2">
    <source>
        <dbReference type="EMBL" id="SFS59847.1"/>
    </source>
</evidence>
<dbReference type="AlphaFoldDB" id="A0A1I6R562"/>
<gene>
    <name evidence="2" type="ORF">SAMN05660206_103103</name>
</gene>
<keyword evidence="3" id="KW-1185">Reference proteome</keyword>
<dbReference type="EMBL" id="FOZZ01000003">
    <property type="protein sequence ID" value="SFS59847.1"/>
    <property type="molecule type" value="Genomic_DNA"/>
</dbReference>
<dbReference type="Pfam" id="PF09697">
    <property type="entry name" value="Porph_ging"/>
    <property type="match status" value="1"/>
</dbReference>
<name>A0A1I6R562_9SPHI</name>